<evidence type="ECO:0000256" key="1">
    <source>
        <dbReference type="SAM" id="MobiDB-lite"/>
    </source>
</evidence>
<comment type="caution">
    <text evidence="2">The sequence shown here is derived from an EMBL/GenBank/DDBJ whole genome shotgun (WGS) entry which is preliminary data.</text>
</comment>
<evidence type="ECO:0000313" key="2">
    <source>
        <dbReference type="EMBL" id="MFI2325421.1"/>
    </source>
</evidence>
<organism evidence="2 3">
    <name type="scientific">Nocardia beijingensis</name>
    <dbReference type="NCBI Taxonomy" id="95162"/>
    <lineage>
        <taxon>Bacteria</taxon>
        <taxon>Bacillati</taxon>
        <taxon>Actinomycetota</taxon>
        <taxon>Actinomycetes</taxon>
        <taxon>Mycobacteriales</taxon>
        <taxon>Nocardiaceae</taxon>
        <taxon>Nocardia</taxon>
    </lineage>
</organism>
<keyword evidence="3" id="KW-1185">Reference proteome</keyword>
<dbReference type="RefSeq" id="WP_396949156.1">
    <property type="nucleotide sequence ID" value="NZ_JBIRXV010000012.1"/>
</dbReference>
<evidence type="ECO:0000313" key="3">
    <source>
        <dbReference type="Proteomes" id="UP001611450"/>
    </source>
</evidence>
<sequence length="43" mass="4700">MPKTGSRDPAPGLSDIFDADQRREIERINPLRQLPRLAAAVGA</sequence>
<name>A0ABW7WSI0_9NOCA</name>
<dbReference type="EMBL" id="JBIRXV010000012">
    <property type="protein sequence ID" value="MFI2325421.1"/>
    <property type="molecule type" value="Genomic_DNA"/>
</dbReference>
<accession>A0ABW7WSI0</accession>
<reference evidence="2 3" key="1">
    <citation type="submission" date="2024-10" db="EMBL/GenBank/DDBJ databases">
        <title>The Natural Products Discovery Center: Release of the First 8490 Sequenced Strains for Exploring Actinobacteria Biosynthetic Diversity.</title>
        <authorList>
            <person name="Kalkreuter E."/>
            <person name="Kautsar S.A."/>
            <person name="Yang D."/>
            <person name="Bader C.D."/>
            <person name="Teijaro C.N."/>
            <person name="Fluegel L."/>
            <person name="Davis C.M."/>
            <person name="Simpson J.R."/>
            <person name="Lauterbach L."/>
            <person name="Steele A.D."/>
            <person name="Gui C."/>
            <person name="Meng S."/>
            <person name="Li G."/>
            <person name="Viehrig K."/>
            <person name="Ye F."/>
            <person name="Su P."/>
            <person name="Kiefer A.F."/>
            <person name="Nichols A."/>
            <person name="Cepeda A.J."/>
            <person name="Yan W."/>
            <person name="Fan B."/>
            <person name="Jiang Y."/>
            <person name="Adhikari A."/>
            <person name="Zheng C.-J."/>
            <person name="Schuster L."/>
            <person name="Cowan T.M."/>
            <person name="Smanski M.J."/>
            <person name="Chevrette M.G."/>
            <person name="De Carvalho L.P.S."/>
            <person name="Shen B."/>
        </authorList>
    </citation>
    <scope>NUCLEOTIDE SEQUENCE [LARGE SCALE GENOMIC DNA]</scope>
    <source>
        <strain evidence="2 3">NPDC019626</strain>
    </source>
</reference>
<feature type="region of interest" description="Disordered" evidence="1">
    <location>
        <begin position="1"/>
        <end position="21"/>
    </location>
</feature>
<gene>
    <name evidence="2" type="ORF">ACH47G_33460</name>
</gene>
<dbReference type="Proteomes" id="UP001611450">
    <property type="component" value="Unassembled WGS sequence"/>
</dbReference>
<proteinExistence type="predicted"/>
<evidence type="ECO:0008006" key="4">
    <source>
        <dbReference type="Google" id="ProtNLM"/>
    </source>
</evidence>
<protein>
    <recommendedName>
        <fullName evidence="4">Transposase</fullName>
    </recommendedName>
</protein>